<dbReference type="InterPro" id="IPR012337">
    <property type="entry name" value="RNaseH-like_sf"/>
</dbReference>
<comment type="similarity">
    <text evidence="5">Belongs to the CAF1 family.</text>
</comment>
<comment type="caution">
    <text evidence="18">The sequence shown here is derived from an EMBL/GenBank/DDBJ whole genome shotgun (WGS) entry which is preliminary data.</text>
</comment>
<dbReference type="GO" id="GO:0030014">
    <property type="term" value="C:CCR4-NOT complex"/>
    <property type="evidence" value="ECO:0007669"/>
    <property type="project" value="InterPro"/>
</dbReference>
<keyword evidence="19" id="KW-1185">Reference proteome</keyword>
<dbReference type="AlphaFoldDB" id="A0A9Q0UM89"/>
<keyword evidence="16" id="KW-0539">Nucleus</keyword>
<keyword evidence="15" id="KW-0804">Transcription</keyword>
<evidence type="ECO:0000256" key="1">
    <source>
        <dbReference type="ARBA" id="ARBA00001663"/>
    </source>
</evidence>
<evidence type="ECO:0000256" key="13">
    <source>
        <dbReference type="ARBA" id="ARBA00022884"/>
    </source>
</evidence>
<dbReference type="InterPro" id="IPR039637">
    <property type="entry name" value="CNOT7/CNOT8/Pop2"/>
</dbReference>
<keyword evidence="10" id="KW-0479">Metal-binding</keyword>
<evidence type="ECO:0000256" key="3">
    <source>
        <dbReference type="ARBA" id="ARBA00004123"/>
    </source>
</evidence>
<evidence type="ECO:0000256" key="14">
    <source>
        <dbReference type="ARBA" id="ARBA00023015"/>
    </source>
</evidence>
<comment type="catalytic activity">
    <reaction evidence="1">
        <text>Exonucleolytic cleavage of poly(A) to 5'-AMP.</text>
        <dbReference type="EC" id="3.1.13.4"/>
    </reaction>
</comment>
<dbReference type="EC" id="3.1.13.4" evidence="7"/>
<feature type="non-terminal residue" evidence="18">
    <location>
        <position position="351"/>
    </location>
</feature>
<evidence type="ECO:0000256" key="10">
    <source>
        <dbReference type="ARBA" id="ARBA00022723"/>
    </source>
</evidence>
<evidence type="ECO:0000256" key="17">
    <source>
        <dbReference type="ARBA" id="ARBA00025148"/>
    </source>
</evidence>
<dbReference type="GO" id="GO:0004535">
    <property type="term" value="F:poly(A)-specific ribonuclease activity"/>
    <property type="evidence" value="ECO:0007669"/>
    <property type="project" value="UniProtKB-EC"/>
</dbReference>
<organism evidence="18 19">
    <name type="scientific">Salix purpurea</name>
    <name type="common">Purple osier willow</name>
    <dbReference type="NCBI Taxonomy" id="77065"/>
    <lineage>
        <taxon>Eukaryota</taxon>
        <taxon>Viridiplantae</taxon>
        <taxon>Streptophyta</taxon>
        <taxon>Embryophyta</taxon>
        <taxon>Tracheophyta</taxon>
        <taxon>Spermatophyta</taxon>
        <taxon>Magnoliopsida</taxon>
        <taxon>eudicotyledons</taxon>
        <taxon>Gunneridae</taxon>
        <taxon>Pentapetalae</taxon>
        <taxon>rosids</taxon>
        <taxon>fabids</taxon>
        <taxon>Malpighiales</taxon>
        <taxon>Salicaceae</taxon>
        <taxon>Saliceae</taxon>
        <taxon>Salix</taxon>
    </lineage>
</organism>
<evidence type="ECO:0000256" key="4">
    <source>
        <dbReference type="ARBA" id="ARBA00004496"/>
    </source>
</evidence>
<dbReference type="GO" id="GO:0046872">
    <property type="term" value="F:metal ion binding"/>
    <property type="evidence" value="ECO:0007669"/>
    <property type="project" value="UniProtKB-KW"/>
</dbReference>
<gene>
    <name evidence="18" type="ORF">OIU79_003525</name>
</gene>
<evidence type="ECO:0000256" key="5">
    <source>
        <dbReference type="ARBA" id="ARBA00008372"/>
    </source>
</evidence>
<dbReference type="GO" id="GO:0005634">
    <property type="term" value="C:nucleus"/>
    <property type="evidence" value="ECO:0007669"/>
    <property type="project" value="UniProtKB-SubCell"/>
</dbReference>
<comment type="function">
    <text evidence="17">Ubiquitous transcription factor required for a diverse set of processes. It is a component of the CCR4 complex involved in the control of gene expression.</text>
</comment>
<dbReference type="GO" id="GO:0003723">
    <property type="term" value="F:RNA binding"/>
    <property type="evidence" value="ECO:0007669"/>
    <property type="project" value="UniProtKB-KW"/>
</dbReference>
<reference evidence="18" key="2">
    <citation type="journal article" date="2023" name="Int. J. Mol. Sci.">
        <title>De Novo Assembly and Annotation of 11 Diverse Shrub Willow (Salix) Genomes Reveals Novel Gene Organization in Sex-Linked Regions.</title>
        <authorList>
            <person name="Hyden B."/>
            <person name="Feng K."/>
            <person name="Yates T.B."/>
            <person name="Jawdy S."/>
            <person name="Cereghino C."/>
            <person name="Smart L.B."/>
            <person name="Muchero W."/>
        </authorList>
    </citation>
    <scope>NUCLEOTIDE SEQUENCE</scope>
    <source>
        <tissue evidence="18">Shoot tip</tissue>
    </source>
</reference>
<keyword evidence="9" id="KW-0540">Nuclease</keyword>
<dbReference type="Proteomes" id="UP001151532">
    <property type="component" value="Chromosome 18"/>
</dbReference>
<comment type="subcellular location">
    <subcellularLocation>
        <location evidence="4">Cytoplasm</location>
    </subcellularLocation>
    <subcellularLocation>
        <location evidence="3">Nucleus</location>
    </subcellularLocation>
</comment>
<evidence type="ECO:0000256" key="12">
    <source>
        <dbReference type="ARBA" id="ARBA00022839"/>
    </source>
</evidence>
<dbReference type="Gene3D" id="3.30.420.10">
    <property type="entry name" value="Ribonuclease H-like superfamily/Ribonuclease H"/>
    <property type="match status" value="1"/>
</dbReference>
<evidence type="ECO:0000313" key="18">
    <source>
        <dbReference type="EMBL" id="KAJ6732427.1"/>
    </source>
</evidence>
<evidence type="ECO:0000256" key="6">
    <source>
        <dbReference type="ARBA" id="ARBA00011757"/>
    </source>
</evidence>
<dbReference type="GO" id="GO:0005737">
    <property type="term" value="C:cytoplasm"/>
    <property type="evidence" value="ECO:0007669"/>
    <property type="project" value="UniProtKB-SubCell"/>
</dbReference>
<keyword evidence="8" id="KW-0963">Cytoplasm</keyword>
<keyword evidence="11" id="KW-0378">Hydrolase</keyword>
<dbReference type="InterPro" id="IPR036397">
    <property type="entry name" value="RNaseH_sf"/>
</dbReference>
<sequence length="351" mass="39298">MLQILVPSQLSGAHRSVSKETRKLCIKETSGRCPVQLSTCLFDTEFPSFFRNTPMGATESTRYDDLKHNVDHSRMIQFGITAATLGNIGGTWEFNLRFDLSTDLFVSQSIQFLQDNGIDFDRLRRDGIHFDMFAQLLSRVVARHRNLCWVTFHGLYDLSHTLKTVTNRPLPPSVAAFASQLGIVIGDVVDIKYMARFCHGLRGGELGLAAIAKILNVERVGGAHQAGSDSLLTARVYTKMRMAYEIDETLFAGCLYGISARICKPIAVPNTNGRRCFIPTATTPAPFLRCITTHTSVFMIAAPFSHVLMSQKRNSFRLYLLSLSFLLSASRPPLMHRITRNPYKSPNCQKE</sequence>
<evidence type="ECO:0000256" key="15">
    <source>
        <dbReference type="ARBA" id="ARBA00023163"/>
    </source>
</evidence>
<dbReference type="EMBL" id="JAPFFK010000012">
    <property type="protein sequence ID" value="KAJ6732427.1"/>
    <property type="molecule type" value="Genomic_DNA"/>
</dbReference>
<evidence type="ECO:0000256" key="7">
    <source>
        <dbReference type="ARBA" id="ARBA00012161"/>
    </source>
</evidence>
<evidence type="ECO:0000256" key="8">
    <source>
        <dbReference type="ARBA" id="ARBA00022490"/>
    </source>
</evidence>
<evidence type="ECO:0000256" key="2">
    <source>
        <dbReference type="ARBA" id="ARBA00001968"/>
    </source>
</evidence>
<evidence type="ECO:0000256" key="11">
    <source>
        <dbReference type="ARBA" id="ARBA00022801"/>
    </source>
</evidence>
<dbReference type="SUPFAM" id="SSF53098">
    <property type="entry name" value="Ribonuclease H-like"/>
    <property type="match status" value="1"/>
</dbReference>
<comment type="cofactor">
    <cofactor evidence="2">
        <name>a divalent metal cation</name>
        <dbReference type="ChEBI" id="CHEBI:60240"/>
    </cofactor>
</comment>
<dbReference type="OrthoDB" id="696953at2759"/>
<evidence type="ECO:0000256" key="9">
    <source>
        <dbReference type="ARBA" id="ARBA00022722"/>
    </source>
</evidence>
<name>A0A9Q0UM89_SALPP</name>
<keyword evidence="13" id="KW-0694">RNA-binding</keyword>
<protein>
    <recommendedName>
        <fullName evidence="7">poly(A)-specific ribonuclease</fullName>
        <ecNumber evidence="7">3.1.13.4</ecNumber>
    </recommendedName>
</protein>
<reference evidence="18" key="1">
    <citation type="submission" date="2022-11" db="EMBL/GenBank/DDBJ databases">
        <authorList>
            <person name="Hyden B.L."/>
            <person name="Feng K."/>
            <person name="Yates T."/>
            <person name="Jawdy S."/>
            <person name="Smart L.B."/>
            <person name="Muchero W."/>
        </authorList>
    </citation>
    <scope>NUCLEOTIDE SEQUENCE</scope>
    <source>
        <tissue evidence="18">Shoot tip</tissue>
    </source>
</reference>
<evidence type="ECO:0000313" key="19">
    <source>
        <dbReference type="Proteomes" id="UP001151532"/>
    </source>
</evidence>
<comment type="subunit">
    <text evidence="6">Component of the CCR4-NOT complex, at least composed of CRR4 and CAF1 proteins.</text>
</comment>
<proteinExistence type="inferred from homology"/>
<dbReference type="Pfam" id="PF04857">
    <property type="entry name" value="CAF1"/>
    <property type="match status" value="1"/>
</dbReference>
<accession>A0A9Q0UM89</accession>
<keyword evidence="14" id="KW-0805">Transcription regulation</keyword>
<dbReference type="PANTHER" id="PTHR10797">
    <property type="entry name" value="CCR4-NOT TRANSCRIPTION COMPLEX SUBUNIT"/>
    <property type="match status" value="1"/>
</dbReference>
<dbReference type="InterPro" id="IPR006941">
    <property type="entry name" value="RNase_CAF1"/>
</dbReference>
<keyword evidence="12" id="KW-0269">Exonuclease</keyword>
<evidence type="ECO:0000256" key="16">
    <source>
        <dbReference type="ARBA" id="ARBA00023242"/>
    </source>
</evidence>